<feature type="compositionally biased region" description="Acidic residues" evidence="1">
    <location>
        <begin position="1"/>
        <end position="12"/>
    </location>
</feature>
<evidence type="ECO:0000256" key="1">
    <source>
        <dbReference type="SAM" id="MobiDB-lite"/>
    </source>
</evidence>
<organism evidence="2 3">
    <name type="scientific">Citricoccus muralis</name>
    <dbReference type="NCBI Taxonomy" id="169134"/>
    <lineage>
        <taxon>Bacteria</taxon>
        <taxon>Bacillati</taxon>
        <taxon>Actinomycetota</taxon>
        <taxon>Actinomycetes</taxon>
        <taxon>Micrococcales</taxon>
        <taxon>Micrococcaceae</taxon>
        <taxon>Citricoccus</taxon>
    </lineage>
</organism>
<feature type="compositionally biased region" description="Basic and acidic residues" evidence="1">
    <location>
        <begin position="266"/>
        <end position="278"/>
    </location>
</feature>
<dbReference type="Proteomes" id="UP001219037">
    <property type="component" value="Chromosome"/>
</dbReference>
<dbReference type="EMBL" id="CP121252">
    <property type="protein sequence ID" value="WFP17545.1"/>
    <property type="molecule type" value="Genomic_DNA"/>
</dbReference>
<proteinExistence type="predicted"/>
<gene>
    <name evidence="2" type="ORF">P8192_05420</name>
</gene>
<sequence>MSSPWVEDEDLDTEVRENSETGQNKRPGVGTPLPHMDPEIAAELLAEGPPAWFGVRWREIPPEQQWDAWNGLRRWVDWLIHEYRVSAQEIPDCWYHHPDITAELYAAMCMEYKVWEEQAPGLSPMMMWHPNLQQMLYRVRAMTEKAGCANNGGHQEPTGYKSGIGAYERDYNETDWRVHASTIRRAELVDRPETGVRYVRAAAVSAKGERLAVSSPIGLRADAPLPDAHVGLEFGSMATGKAELSATVVGTPEDAGLVWEQSTDGQDWKTIADEKDPD</sequence>
<feature type="region of interest" description="Disordered" evidence="1">
    <location>
        <begin position="259"/>
        <end position="278"/>
    </location>
</feature>
<keyword evidence="3" id="KW-1185">Reference proteome</keyword>
<protein>
    <submittedName>
        <fullName evidence="2">Uncharacterized protein</fullName>
    </submittedName>
</protein>
<accession>A0ABY8HA07</accession>
<name>A0ABY8HA07_9MICC</name>
<dbReference type="RefSeq" id="WP_278159138.1">
    <property type="nucleotide sequence ID" value="NZ_CP121252.1"/>
</dbReference>
<evidence type="ECO:0000313" key="3">
    <source>
        <dbReference type="Proteomes" id="UP001219037"/>
    </source>
</evidence>
<reference evidence="2 3" key="1">
    <citation type="submission" date="2023-04" db="EMBL/GenBank/DDBJ databases">
        <title>Funneling lignin-derived compounds into biodiesel using alkali-halophilic Citricoccus sp. P2.</title>
        <authorList>
            <person name="Luo C.-B."/>
        </authorList>
    </citation>
    <scope>NUCLEOTIDE SEQUENCE [LARGE SCALE GENOMIC DNA]</scope>
    <source>
        <strain evidence="2 3">P2</strain>
    </source>
</reference>
<feature type="region of interest" description="Disordered" evidence="1">
    <location>
        <begin position="1"/>
        <end position="34"/>
    </location>
</feature>
<evidence type="ECO:0000313" key="2">
    <source>
        <dbReference type="EMBL" id="WFP17545.1"/>
    </source>
</evidence>